<feature type="compositionally biased region" description="Low complexity" evidence="1">
    <location>
        <begin position="72"/>
        <end position="86"/>
    </location>
</feature>
<name>A0A165DTS8_9APHY</name>
<dbReference type="EMBL" id="KV427629">
    <property type="protein sequence ID" value="KZT05620.1"/>
    <property type="molecule type" value="Genomic_DNA"/>
</dbReference>
<dbReference type="AlphaFoldDB" id="A0A165DTS8"/>
<sequence>MLGDGFSTVWRYYEEDYPAPPDAAIPPAVAEPAEQVPPEPASGSSSVRVARPAPSFAASPPLNDVLALRGGPEPSSSAPVAPSTRAARPRPRPAYVRILLEPLTHSPKTRFAEVWRADQPCEMCAEEGRRCLWDGCGHSCKRCHVLHSNCTLGFRNDPPSPHRCYSPDPYIDGVAIVWSACLNSWSVTGRLESCTARFDTPTDRVTACTLAEAHHDCTCLRCADREVCPHDAAARSSAEEQEWMGQVITGRTRPVFC</sequence>
<accession>A0A165DTS8</accession>
<gene>
    <name evidence="2" type="ORF">LAESUDRAFT_726912</name>
</gene>
<evidence type="ECO:0000313" key="3">
    <source>
        <dbReference type="Proteomes" id="UP000076871"/>
    </source>
</evidence>
<keyword evidence="3" id="KW-1185">Reference proteome</keyword>
<proteinExistence type="predicted"/>
<feature type="compositionally biased region" description="Low complexity" evidence="1">
    <location>
        <begin position="25"/>
        <end position="34"/>
    </location>
</feature>
<feature type="region of interest" description="Disordered" evidence="1">
    <location>
        <begin position="21"/>
        <end position="89"/>
    </location>
</feature>
<dbReference type="GeneID" id="63826151"/>
<evidence type="ECO:0000256" key="1">
    <source>
        <dbReference type="SAM" id="MobiDB-lite"/>
    </source>
</evidence>
<dbReference type="InParanoid" id="A0A165DTS8"/>
<protein>
    <submittedName>
        <fullName evidence="2">Uncharacterized protein</fullName>
    </submittedName>
</protein>
<evidence type="ECO:0000313" key="2">
    <source>
        <dbReference type="EMBL" id="KZT05620.1"/>
    </source>
</evidence>
<dbReference type="Proteomes" id="UP000076871">
    <property type="component" value="Unassembled WGS sequence"/>
</dbReference>
<dbReference type="RefSeq" id="XP_040763360.1">
    <property type="nucleotide sequence ID" value="XM_040909122.1"/>
</dbReference>
<reference evidence="2 3" key="1">
    <citation type="journal article" date="2016" name="Mol. Biol. Evol.">
        <title>Comparative Genomics of Early-Diverging Mushroom-Forming Fungi Provides Insights into the Origins of Lignocellulose Decay Capabilities.</title>
        <authorList>
            <person name="Nagy L.G."/>
            <person name="Riley R."/>
            <person name="Tritt A."/>
            <person name="Adam C."/>
            <person name="Daum C."/>
            <person name="Floudas D."/>
            <person name="Sun H."/>
            <person name="Yadav J.S."/>
            <person name="Pangilinan J."/>
            <person name="Larsson K.H."/>
            <person name="Matsuura K."/>
            <person name="Barry K."/>
            <person name="Labutti K."/>
            <person name="Kuo R."/>
            <person name="Ohm R.A."/>
            <person name="Bhattacharya S.S."/>
            <person name="Shirouzu T."/>
            <person name="Yoshinaga Y."/>
            <person name="Martin F.M."/>
            <person name="Grigoriev I.V."/>
            <person name="Hibbett D.S."/>
        </authorList>
    </citation>
    <scope>NUCLEOTIDE SEQUENCE [LARGE SCALE GENOMIC DNA]</scope>
    <source>
        <strain evidence="2 3">93-53</strain>
    </source>
</reference>
<organism evidence="2 3">
    <name type="scientific">Laetiporus sulphureus 93-53</name>
    <dbReference type="NCBI Taxonomy" id="1314785"/>
    <lineage>
        <taxon>Eukaryota</taxon>
        <taxon>Fungi</taxon>
        <taxon>Dikarya</taxon>
        <taxon>Basidiomycota</taxon>
        <taxon>Agaricomycotina</taxon>
        <taxon>Agaricomycetes</taxon>
        <taxon>Polyporales</taxon>
        <taxon>Laetiporus</taxon>
    </lineage>
</organism>
<feature type="compositionally biased region" description="Low complexity" evidence="1">
    <location>
        <begin position="47"/>
        <end position="61"/>
    </location>
</feature>